<dbReference type="InParanoid" id="A0A0H2RRX0"/>
<dbReference type="AlphaFoldDB" id="A0A0H2RRX0"/>
<keyword evidence="2" id="KW-0812">Transmembrane</keyword>
<proteinExistence type="predicted"/>
<keyword evidence="2" id="KW-0472">Membrane</keyword>
<feature type="transmembrane region" description="Helical" evidence="2">
    <location>
        <begin position="148"/>
        <end position="168"/>
    </location>
</feature>
<protein>
    <recommendedName>
        <fullName evidence="5">Transmembrane protein</fullName>
    </recommendedName>
</protein>
<feature type="region of interest" description="Disordered" evidence="1">
    <location>
        <begin position="16"/>
        <end position="35"/>
    </location>
</feature>
<keyword evidence="4" id="KW-1185">Reference proteome</keyword>
<dbReference type="PANTHER" id="PTHR35041:SF6">
    <property type="entry name" value="FORMYLMETHIONINE DEFORMYLASE-LIKE PROTEIN-RELATED"/>
    <property type="match status" value="1"/>
</dbReference>
<sequence length="548" mass="60115">MSDAVYSAMAANASEEEKLVDEAQHVEPDDHSSYRQRLSSMSTRISMVVLLLLSGLLMGLHDFLYVYLRKHSLNSDIGFLKDDMQDTASHVGNLFAGIANLLLGAAIGMVFVQVFWMRVRSKAHTLAEIDSAMNLRSNPFAFRAWRSMFLLALIPLLTLSNVHIIVFGSSSMKIDFASVPSECRVLTVNLTNADFGVVSQDTTDSSLTYSNPQASIRGYVTQVIMFNEALEPLVFESESDIQSYALQFNAPSLKCTDITSSVNSSQILPSPTTNGPIPVWNTIYELGAVGDPLNFTTASRDLTAASDGINFLPADDEQTVQCVFFNVTYNVIVNETNPGDYETNIVNKTLNNPLVVGSTAEFVNELLNFDALADTFARTLNGTASYDPNIFDFTPGSPIIVYSLFGAAAPGIPWSLKDQDMTFAIPDLMDAVSLSLLSDILSTEADFKPVTKIPNPCQIQVLAFDYSRARLLLSYGAGLLYTAICITIGFYAIRVNGCEESMSLSRLMKAMVHPGLYEHKDDLVHDETLLQADKGEAGEFRIKVISYL</sequence>
<gene>
    <name evidence="3" type="ORF">SCHPADRAFT_939289</name>
</gene>
<reference evidence="3 4" key="1">
    <citation type="submission" date="2015-04" db="EMBL/GenBank/DDBJ databases">
        <title>Complete genome sequence of Schizopora paradoxa KUC8140, a cosmopolitan wood degrader in East Asia.</title>
        <authorList>
            <consortium name="DOE Joint Genome Institute"/>
            <person name="Min B."/>
            <person name="Park H."/>
            <person name="Jang Y."/>
            <person name="Kim J.-J."/>
            <person name="Kim K.H."/>
            <person name="Pangilinan J."/>
            <person name="Lipzen A."/>
            <person name="Riley R."/>
            <person name="Grigoriev I.V."/>
            <person name="Spatafora J.W."/>
            <person name="Choi I.-G."/>
        </authorList>
    </citation>
    <scope>NUCLEOTIDE SEQUENCE [LARGE SCALE GENOMIC DNA]</scope>
    <source>
        <strain evidence="3 4">KUC8140</strain>
    </source>
</reference>
<dbReference type="PANTHER" id="PTHR35041">
    <property type="entry name" value="MEDIATOR OF RNA POLYMERASE II TRANSCRIPTION SUBUNIT 1"/>
    <property type="match status" value="1"/>
</dbReference>
<evidence type="ECO:0000313" key="3">
    <source>
        <dbReference type="EMBL" id="KLO14740.1"/>
    </source>
</evidence>
<feature type="transmembrane region" description="Helical" evidence="2">
    <location>
        <begin position="472"/>
        <end position="493"/>
    </location>
</feature>
<feature type="compositionally biased region" description="Basic and acidic residues" evidence="1">
    <location>
        <begin position="16"/>
        <end position="33"/>
    </location>
</feature>
<accession>A0A0H2RRX0</accession>
<name>A0A0H2RRX0_9AGAM</name>
<dbReference type="STRING" id="27342.A0A0H2RRX0"/>
<dbReference type="Proteomes" id="UP000053477">
    <property type="component" value="Unassembled WGS sequence"/>
</dbReference>
<evidence type="ECO:0008006" key="5">
    <source>
        <dbReference type="Google" id="ProtNLM"/>
    </source>
</evidence>
<organism evidence="3 4">
    <name type="scientific">Schizopora paradoxa</name>
    <dbReference type="NCBI Taxonomy" id="27342"/>
    <lineage>
        <taxon>Eukaryota</taxon>
        <taxon>Fungi</taxon>
        <taxon>Dikarya</taxon>
        <taxon>Basidiomycota</taxon>
        <taxon>Agaricomycotina</taxon>
        <taxon>Agaricomycetes</taxon>
        <taxon>Hymenochaetales</taxon>
        <taxon>Schizoporaceae</taxon>
        <taxon>Schizopora</taxon>
    </lineage>
</organism>
<evidence type="ECO:0000256" key="2">
    <source>
        <dbReference type="SAM" id="Phobius"/>
    </source>
</evidence>
<dbReference type="OrthoDB" id="5322539at2759"/>
<feature type="transmembrane region" description="Helical" evidence="2">
    <location>
        <begin position="45"/>
        <end position="68"/>
    </location>
</feature>
<evidence type="ECO:0000256" key="1">
    <source>
        <dbReference type="SAM" id="MobiDB-lite"/>
    </source>
</evidence>
<feature type="transmembrane region" description="Helical" evidence="2">
    <location>
        <begin position="94"/>
        <end position="116"/>
    </location>
</feature>
<dbReference type="EMBL" id="KQ085939">
    <property type="protein sequence ID" value="KLO14740.1"/>
    <property type="molecule type" value="Genomic_DNA"/>
</dbReference>
<keyword evidence="2" id="KW-1133">Transmembrane helix</keyword>
<evidence type="ECO:0000313" key="4">
    <source>
        <dbReference type="Proteomes" id="UP000053477"/>
    </source>
</evidence>